<evidence type="ECO:0000256" key="2">
    <source>
        <dbReference type="ARBA" id="ARBA00022692"/>
    </source>
</evidence>
<dbReference type="AlphaFoldDB" id="A0A4Z1FIM9"/>
<feature type="transmembrane region" description="Helical" evidence="5">
    <location>
        <begin position="123"/>
        <end position="144"/>
    </location>
</feature>
<dbReference type="SUPFAM" id="SSF103473">
    <property type="entry name" value="MFS general substrate transporter"/>
    <property type="match status" value="1"/>
</dbReference>
<keyword evidence="3 5" id="KW-1133">Transmembrane helix</keyword>
<feature type="transmembrane region" description="Helical" evidence="5">
    <location>
        <begin position="150"/>
        <end position="170"/>
    </location>
</feature>
<dbReference type="InterPro" id="IPR036259">
    <property type="entry name" value="MFS_trans_sf"/>
</dbReference>
<dbReference type="GO" id="GO:0022857">
    <property type="term" value="F:transmembrane transporter activity"/>
    <property type="evidence" value="ECO:0007669"/>
    <property type="project" value="InterPro"/>
</dbReference>
<dbReference type="EMBL" id="PQXI01000167">
    <property type="protein sequence ID" value="TGO22473.1"/>
    <property type="molecule type" value="Genomic_DNA"/>
</dbReference>
<evidence type="ECO:0000256" key="5">
    <source>
        <dbReference type="SAM" id="Phobius"/>
    </source>
</evidence>
<feature type="transmembrane region" description="Helical" evidence="5">
    <location>
        <begin position="69"/>
        <end position="85"/>
    </location>
</feature>
<evidence type="ECO:0000256" key="1">
    <source>
        <dbReference type="ARBA" id="ARBA00004141"/>
    </source>
</evidence>
<dbReference type="Proteomes" id="UP000297910">
    <property type="component" value="Unassembled WGS sequence"/>
</dbReference>
<dbReference type="Gene3D" id="1.20.1250.20">
    <property type="entry name" value="MFS general substrate transporter like domains"/>
    <property type="match status" value="1"/>
</dbReference>
<evidence type="ECO:0000313" key="7">
    <source>
        <dbReference type="EMBL" id="TGO22473.1"/>
    </source>
</evidence>
<protein>
    <recommendedName>
        <fullName evidence="6">Major facilitator superfamily (MFS) profile domain-containing protein</fullName>
    </recommendedName>
</protein>
<organism evidence="7 8">
    <name type="scientific">Botrytis paeoniae</name>
    <dbReference type="NCBI Taxonomy" id="278948"/>
    <lineage>
        <taxon>Eukaryota</taxon>
        <taxon>Fungi</taxon>
        <taxon>Dikarya</taxon>
        <taxon>Ascomycota</taxon>
        <taxon>Pezizomycotina</taxon>
        <taxon>Leotiomycetes</taxon>
        <taxon>Helotiales</taxon>
        <taxon>Sclerotiniaceae</taxon>
        <taxon>Botrytis</taxon>
    </lineage>
</organism>
<keyword evidence="4 5" id="KW-0472">Membrane</keyword>
<evidence type="ECO:0000259" key="6">
    <source>
        <dbReference type="PROSITE" id="PS50850"/>
    </source>
</evidence>
<dbReference type="PANTHER" id="PTHR23501:SF198">
    <property type="entry name" value="AZOLE RESISTANCE PROTEIN 1-RELATED"/>
    <property type="match status" value="1"/>
</dbReference>
<evidence type="ECO:0000313" key="8">
    <source>
        <dbReference type="Proteomes" id="UP000297910"/>
    </source>
</evidence>
<evidence type="ECO:0000256" key="3">
    <source>
        <dbReference type="ARBA" id="ARBA00022989"/>
    </source>
</evidence>
<dbReference type="PANTHER" id="PTHR23501">
    <property type="entry name" value="MAJOR FACILITATOR SUPERFAMILY"/>
    <property type="match status" value="1"/>
</dbReference>
<proteinExistence type="predicted"/>
<dbReference type="InterPro" id="IPR011701">
    <property type="entry name" value="MFS"/>
</dbReference>
<feature type="domain" description="Major facilitator superfamily (MFS) profile" evidence="6">
    <location>
        <begin position="1"/>
        <end position="191"/>
    </location>
</feature>
<gene>
    <name evidence="7" type="ORF">BPAE_0167g00160</name>
</gene>
<dbReference type="InterPro" id="IPR020846">
    <property type="entry name" value="MFS_dom"/>
</dbReference>
<feature type="transmembrane region" description="Helical" evidence="5">
    <location>
        <begin position="91"/>
        <end position="111"/>
    </location>
</feature>
<comment type="caution">
    <text evidence="7">The sequence shown here is derived from an EMBL/GenBank/DDBJ whole genome shotgun (WGS) entry which is preliminary data.</text>
</comment>
<accession>A0A4Z1FIM9</accession>
<dbReference type="PROSITE" id="PS50850">
    <property type="entry name" value="MFS"/>
    <property type="match status" value="1"/>
</dbReference>
<sequence>MSSSTRNSRENQNESHASSWECSKAAVVDEHVINPAYNTSTLSEKIEPNTVTENDAPLQEKIYPNGQKFLLITLGIMAAALVVALDNYIILEWAFLISILWFEVGSIISAAAPNSIALIFGRLICGAAAEGIWCGTLTLVTNVVPPSKRYLYVSVVTSMYGVSSAAGPLLEGLFTDSKLTWRFCFWLNLRN</sequence>
<reference evidence="7 8" key="1">
    <citation type="submission" date="2017-12" db="EMBL/GenBank/DDBJ databases">
        <title>Comparative genomics of Botrytis spp.</title>
        <authorList>
            <person name="Valero-Jimenez C.A."/>
            <person name="Tapia P."/>
            <person name="Veloso J."/>
            <person name="Silva-Moreno E."/>
            <person name="Staats M."/>
            <person name="Valdes J.H."/>
            <person name="Van Kan J.A.L."/>
        </authorList>
    </citation>
    <scope>NUCLEOTIDE SEQUENCE [LARGE SCALE GENOMIC DNA]</scope>
    <source>
        <strain evidence="7 8">Bp0003</strain>
    </source>
</reference>
<dbReference type="GO" id="GO:0005886">
    <property type="term" value="C:plasma membrane"/>
    <property type="evidence" value="ECO:0007669"/>
    <property type="project" value="TreeGrafter"/>
</dbReference>
<keyword evidence="8" id="KW-1185">Reference proteome</keyword>
<dbReference type="Pfam" id="PF07690">
    <property type="entry name" value="MFS_1"/>
    <property type="match status" value="1"/>
</dbReference>
<name>A0A4Z1FIM9_9HELO</name>
<comment type="subcellular location">
    <subcellularLocation>
        <location evidence="1">Membrane</location>
        <topology evidence="1">Multi-pass membrane protein</topology>
    </subcellularLocation>
</comment>
<keyword evidence="2 5" id="KW-0812">Transmembrane</keyword>
<evidence type="ECO:0000256" key="4">
    <source>
        <dbReference type="ARBA" id="ARBA00023136"/>
    </source>
</evidence>